<sequence length="54" mass="6065">MKTTSDIVGLSFANDCTHKRPMWLYLKTSRALYESPNNGSTTSKAFSSFQESQT</sequence>
<organism evidence="2 3">
    <name type="scientific">Anisodus tanguticus</name>
    <dbReference type="NCBI Taxonomy" id="243964"/>
    <lineage>
        <taxon>Eukaryota</taxon>
        <taxon>Viridiplantae</taxon>
        <taxon>Streptophyta</taxon>
        <taxon>Embryophyta</taxon>
        <taxon>Tracheophyta</taxon>
        <taxon>Spermatophyta</taxon>
        <taxon>Magnoliopsida</taxon>
        <taxon>eudicotyledons</taxon>
        <taxon>Gunneridae</taxon>
        <taxon>Pentapetalae</taxon>
        <taxon>asterids</taxon>
        <taxon>lamiids</taxon>
        <taxon>Solanales</taxon>
        <taxon>Solanaceae</taxon>
        <taxon>Solanoideae</taxon>
        <taxon>Hyoscyameae</taxon>
        <taxon>Anisodus</taxon>
    </lineage>
</organism>
<evidence type="ECO:0000313" key="2">
    <source>
        <dbReference type="EMBL" id="KAK4347060.1"/>
    </source>
</evidence>
<dbReference type="Proteomes" id="UP001291623">
    <property type="component" value="Unassembled WGS sequence"/>
</dbReference>
<keyword evidence="3" id="KW-1185">Reference proteome</keyword>
<dbReference type="AlphaFoldDB" id="A0AAE1R7P9"/>
<evidence type="ECO:0000256" key="1">
    <source>
        <dbReference type="SAM" id="MobiDB-lite"/>
    </source>
</evidence>
<reference evidence="2" key="1">
    <citation type="submission" date="2023-12" db="EMBL/GenBank/DDBJ databases">
        <title>Genome assembly of Anisodus tanguticus.</title>
        <authorList>
            <person name="Wang Y.-J."/>
        </authorList>
    </citation>
    <scope>NUCLEOTIDE SEQUENCE</scope>
    <source>
        <strain evidence="2">KB-2021</strain>
        <tissue evidence="2">Leaf</tissue>
    </source>
</reference>
<protein>
    <submittedName>
        <fullName evidence="2">Uncharacterized protein</fullName>
    </submittedName>
</protein>
<proteinExistence type="predicted"/>
<dbReference type="EMBL" id="JAVYJV010000018">
    <property type="protein sequence ID" value="KAK4347060.1"/>
    <property type="molecule type" value="Genomic_DNA"/>
</dbReference>
<feature type="region of interest" description="Disordered" evidence="1">
    <location>
        <begin position="35"/>
        <end position="54"/>
    </location>
</feature>
<accession>A0AAE1R7P9</accession>
<name>A0AAE1R7P9_9SOLA</name>
<evidence type="ECO:0000313" key="3">
    <source>
        <dbReference type="Proteomes" id="UP001291623"/>
    </source>
</evidence>
<gene>
    <name evidence="2" type="ORF">RND71_033399</name>
</gene>
<comment type="caution">
    <text evidence="2">The sequence shown here is derived from an EMBL/GenBank/DDBJ whole genome shotgun (WGS) entry which is preliminary data.</text>
</comment>